<feature type="compositionally biased region" description="Low complexity" evidence="8">
    <location>
        <begin position="39"/>
        <end position="53"/>
    </location>
</feature>
<evidence type="ECO:0000256" key="1">
    <source>
        <dbReference type="ARBA" id="ARBA00006594"/>
    </source>
</evidence>
<dbReference type="OrthoDB" id="9784823at2"/>
<evidence type="ECO:0000259" key="9">
    <source>
        <dbReference type="Pfam" id="PF02384"/>
    </source>
</evidence>
<dbReference type="Pfam" id="PF02384">
    <property type="entry name" value="N6_Mtase"/>
    <property type="match status" value="1"/>
</dbReference>
<dbReference type="PANTHER" id="PTHR42933">
    <property type="entry name" value="SLR6095 PROTEIN"/>
    <property type="match status" value="1"/>
</dbReference>
<protein>
    <recommendedName>
        <fullName evidence="2">site-specific DNA-methyltransferase (adenine-specific)</fullName>
        <ecNumber evidence="2">2.1.1.72</ecNumber>
    </recommendedName>
</protein>
<dbReference type="GO" id="GO:0032259">
    <property type="term" value="P:methylation"/>
    <property type="evidence" value="ECO:0007669"/>
    <property type="project" value="UniProtKB-KW"/>
</dbReference>
<dbReference type="GO" id="GO:0009007">
    <property type="term" value="F:site-specific DNA-methyltransferase (adenine-specific) activity"/>
    <property type="evidence" value="ECO:0007669"/>
    <property type="project" value="UniProtKB-EC"/>
</dbReference>
<dbReference type="EC" id="2.1.1.72" evidence="2"/>
<dbReference type="InterPro" id="IPR029063">
    <property type="entry name" value="SAM-dependent_MTases_sf"/>
</dbReference>
<keyword evidence="3 10" id="KW-0489">Methyltransferase</keyword>
<name>U5N799_9BURK</name>
<dbReference type="PATRIC" id="fig|946483.4.peg.1297"/>
<comment type="similarity">
    <text evidence="1">Belongs to the N(4)/N(6)-methyltransferase family.</text>
</comment>
<keyword evidence="6" id="KW-0680">Restriction system</keyword>
<reference evidence="10 11" key="1">
    <citation type="journal article" date="2013" name="Genome Biol.">
        <title>Genomic analysis reveals key aspects of prokaryotic symbiosis in the phototrophic consortium "Chlorochromatium aggregatum".</title>
        <authorList>
            <person name="Liu Z."/>
            <person name="Muller J."/>
            <person name="Li T."/>
            <person name="Alvey R.M."/>
            <person name="Vogl K."/>
            <person name="Frigaard N.U."/>
            <person name="Rockwell N.C."/>
            <person name="Boyd E.S."/>
            <person name="Tomsho L.P."/>
            <person name="Schuster S.C."/>
            <person name="Henke P."/>
            <person name="Rohde M."/>
            <person name="Overmann J."/>
            <person name="Bryant D.A."/>
        </authorList>
    </citation>
    <scope>NUCLEOTIDE SEQUENCE [LARGE SCALE GENOMIC DNA]</scope>
    <source>
        <strain evidence="10">CR</strain>
    </source>
</reference>
<dbReference type="EMBL" id="CP004885">
    <property type="protein sequence ID" value="AGX87381.1"/>
    <property type="molecule type" value="Genomic_DNA"/>
</dbReference>
<feature type="region of interest" description="Disordered" evidence="8">
    <location>
        <begin position="23"/>
        <end position="53"/>
    </location>
</feature>
<feature type="domain" description="DNA methylase adenine-specific" evidence="9">
    <location>
        <begin position="189"/>
        <end position="497"/>
    </location>
</feature>
<evidence type="ECO:0000256" key="8">
    <source>
        <dbReference type="SAM" id="MobiDB-lite"/>
    </source>
</evidence>
<dbReference type="Gene3D" id="3.40.50.150">
    <property type="entry name" value="Vaccinia Virus protein VP39"/>
    <property type="match status" value="1"/>
</dbReference>
<evidence type="ECO:0000256" key="7">
    <source>
        <dbReference type="ARBA" id="ARBA00047942"/>
    </source>
</evidence>
<dbReference type="GO" id="GO:0008170">
    <property type="term" value="F:N-methyltransferase activity"/>
    <property type="evidence" value="ECO:0007669"/>
    <property type="project" value="InterPro"/>
</dbReference>
<dbReference type="PANTHER" id="PTHR42933:SF3">
    <property type="entry name" value="TYPE I RESTRICTION ENZYME MJAVIII METHYLASE SUBUNIT"/>
    <property type="match status" value="1"/>
</dbReference>
<evidence type="ECO:0000313" key="10">
    <source>
        <dbReference type="EMBL" id="AGX87381.1"/>
    </source>
</evidence>
<dbReference type="GO" id="GO:0003677">
    <property type="term" value="F:DNA binding"/>
    <property type="evidence" value="ECO:0007669"/>
    <property type="project" value="InterPro"/>
</dbReference>
<proteinExistence type="inferred from homology"/>
<dbReference type="InterPro" id="IPR038333">
    <property type="entry name" value="T1MK-like_N_sf"/>
</dbReference>
<keyword evidence="5" id="KW-0949">S-adenosyl-L-methionine</keyword>
<evidence type="ECO:0000256" key="6">
    <source>
        <dbReference type="ARBA" id="ARBA00022747"/>
    </source>
</evidence>
<dbReference type="eggNOG" id="COG0286">
    <property type="taxonomic scope" value="Bacteria"/>
</dbReference>
<comment type="catalytic activity">
    <reaction evidence="7">
        <text>a 2'-deoxyadenosine in DNA + S-adenosyl-L-methionine = an N(6)-methyl-2'-deoxyadenosine in DNA + S-adenosyl-L-homocysteine + H(+)</text>
        <dbReference type="Rhea" id="RHEA:15197"/>
        <dbReference type="Rhea" id="RHEA-COMP:12418"/>
        <dbReference type="Rhea" id="RHEA-COMP:12419"/>
        <dbReference type="ChEBI" id="CHEBI:15378"/>
        <dbReference type="ChEBI" id="CHEBI:57856"/>
        <dbReference type="ChEBI" id="CHEBI:59789"/>
        <dbReference type="ChEBI" id="CHEBI:90615"/>
        <dbReference type="ChEBI" id="CHEBI:90616"/>
        <dbReference type="EC" id="2.1.1.72"/>
    </reaction>
</comment>
<dbReference type="GO" id="GO:0009307">
    <property type="term" value="P:DNA restriction-modification system"/>
    <property type="evidence" value="ECO:0007669"/>
    <property type="project" value="UniProtKB-KW"/>
</dbReference>
<evidence type="ECO:0000256" key="2">
    <source>
        <dbReference type="ARBA" id="ARBA00011900"/>
    </source>
</evidence>
<dbReference type="Gene3D" id="1.20.1260.30">
    <property type="match status" value="1"/>
</dbReference>
<evidence type="ECO:0000256" key="4">
    <source>
        <dbReference type="ARBA" id="ARBA00022679"/>
    </source>
</evidence>
<evidence type="ECO:0000256" key="5">
    <source>
        <dbReference type="ARBA" id="ARBA00022691"/>
    </source>
</evidence>
<dbReference type="STRING" id="946483.Cenrod_1291"/>
<dbReference type="Proteomes" id="UP000017184">
    <property type="component" value="Chromosome"/>
</dbReference>
<gene>
    <name evidence="10" type="ORF">Cenrod_1291</name>
</gene>
<keyword evidence="4 10" id="KW-0808">Transferase</keyword>
<keyword evidence="11" id="KW-1185">Reference proteome</keyword>
<dbReference type="SUPFAM" id="SSF53335">
    <property type="entry name" value="S-adenosyl-L-methionine-dependent methyltransferases"/>
    <property type="match status" value="1"/>
</dbReference>
<accession>U5N799</accession>
<dbReference type="InterPro" id="IPR003356">
    <property type="entry name" value="DNA_methylase_A-5"/>
</dbReference>
<dbReference type="SMR" id="U5N799"/>
<dbReference type="HOGENOM" id="CLU_013049_4_2_4"/>
<dbReference type="InterPro" id="IPR051537">
    <property type="entry name" value="DNA_Adenine_Mtase"/>
</dbReference>
<dbReference type="KEGG" id="cbx:Cenrod_1291"/>
<dbReference type="AlphaFoldDB" id="U5N799"/>
<evidence type="ECO:0000256" key="3">
    <source>
        <dbReference type="ARBA" id="ARBA00022603"/>
    </source>
</evidence>
<organism evidence="10 11">
    <name type="scientific">Candidatus Symbiobacter mobilis CR</name>
    <dbReference type="NCBI Taxonomy" id="946483"/>
    <lineage>
        <taxon>Bacteria</taxon>
        <taxon>Pseudomonadati</taxon>
        <taxon>Pseudomonadota</taxon>
        <taxon>Betaproteobacteria</taxon>
        <taxon>Burkholderiales</taxon>
        <taxon>Comamonadaceae</taxon>
    </lineage>
</organism>
<evidence type="ECO:0000313" key="11">
    <source>
        <dbReference type="Proteomes" id="UP000017184"/>
    </source>
</evidence>
<sequence>MPPEHGGRDASIFAVIPPMAQRPPYSPPASHCAAPKAHSVSSSAPTATGSPPAMSLKKSERYASLCNACEELHCGADALQFRDYLLVLLFLKFLSDASTAASQPSILVPPGCSFADVAKLPGSPDAGYQCNALISRLVAANPAIQGTLDSVPFHDKERLGYTKDVADRLGKMVSIFEALHFCGDPAAMRDDLNDAFEHLCRSFTNEPCKARVPLYTPIELSRLMVQLAGLDRATTPEQSVYDPACGIGTTLACAYDYTLRQTGYSLRLFGQELDPLTCAMARINLALHGGSQVRVGSGHTFANPLYCASPTQLESFDYILSHPSFVYKSWSGALHPSKDPFGRFELGIPPDKSGDFAFLLHALHSLKKSGKAVLLLPQDVLYRGAVEGSIRARIVRQGSIRCVVGLPANLFHGTSVPACLLVLNTEEGSHHSGILMIDASHGFVQDGCKNRLRDEDVQRIADTFHHRTEVLGYSRMVGSIELEANAFNLNLPRYIEAGTA</sequence>
<dbReference type="REBASE" id="71918">
    <property type="entry name" value="M.CbaCRORF1291P"/>
</dbReference>
<dbReference type="PRINTS" id="PR00507">
    <property type="entry name" value="N12N6MTFRASE"/>
</dbReference>